<evidence type="ECO:0000313" key="1">
    <source>
        <dbReference type="EMBL" id="OYR66405.1"/>
    </source>
</evidence>
<dbReference type="Proteomes" id="UP000215607">
    <property type="component" value="Unassembled WGS sequence"/>
</dbReference>
<proteinExistence type="predicted"/>
<sequence>MNTIDHEALVDGLAGLGGDWICSYEDLPEGFEDVYVLDRDGKRFISNGKRGEAKDAKERLVMNFEPEARSQ</sequence>
<comment type="caution">
    <text evidence="1">The sequence shown here is derived from an EMBL/GenBank/DDBJ whole genome shotgun (WGS) entry which is preliminary data.</text>
</comment>
<name>A0A256JC16_HALEZ</name>
<evidence type="ECO:0000313" key="2">
    <source>
        <dbReference type="Proteomes" id="UP000215607"/>
    </source>
</evidence>
<gene>
    <name evidence="1" type="ORF">DJ79_12480</name>
</gene>
<dbReference type="EMBL" id="NHPA01000058">
    <property type="protein sequence ID" value="OYR66405.1"/>
    <property type="molecule type" value="Genomic_DNA"/>
</dbReference>
<dbReference type="AlphaFoldDB" id="A0A256JC16"/>
<reference evidence="1 2" key="1">
    <citation type="journal article" date="2014" name="Front. Microbiol.">
        <title>Population and genomic analysis of the genus Halorubrum.</title>
        <authorList>
            <person name="Fullmer M.S."/>
            <person name="Soucy S.M."/>
            <person name="Swithers K.S."/>
            <person name="Makkay A.M."/>
            <person name="Wheeler R."/>
            <person name="Ventosa A."/>
            <person name="Gogarten J.P."/>
            <person name="Papke R.T."/>
        </authorList>
    </citation>
    <scope>NUCLEOTIDE SEQUENCE [LARGE SCALE GENOMIC DNA]</scope>
    <source>
        <strain evidence="1 2">Ga2p</strain>
    </source>
</reference>
<organism evidence="1 2">
    <name type="scientific">Halorubrum ezzemoulense</name>
    <name type="common">Halorubrum chaoviator</name>
    <dbReference type="NCBI Taxonomy" id="337243"/>
    <lineage>
        <taxon>Archaea</taxon>
        <taxon>Methanobacteriati</taxon>
        <taxon>Methanobacteriota</taxon>
        <taxon>Stenosarchaea group</taxon>
        <taxon>Halobacteria</taxon>
        <taxon>Halobacteriales</taxon>
        <taxon>Haloferacaceae</taxon>
        <taxon>Halorubrum</taxon>
    </lineage>
</organism>
<accession>A0A256JC16</accession>
<protein>
    <submittedName>
        <fullName evidence="1">Uncharacterized protein</fullName>
    </submittedName>
</protein>